<proteinExistence type="predicted"/>
<gene>
    <name evidence="2" type="ORF">FHX74_001514</name>
</gene>
<keyword evidence="1" id="KW-1133">Transmembrane helix</keyword>
<organism evidence="2 3">
    <name type="scientific">Microlunatus kandeliicorticis</name>
    <dbReference type="NCBI Taxonomy" id="1759536"/>
    <lineage>
        <taxon>Bacteria</taxon>
        <taxon>Bacillati</taxon>
        <taxon>Actinomycetota</taxon>
        <taxon>Actinomycetes</taxon>
        <taxon>Propionibacteriales</taxon>
        <taxon>Propionibacteriaceae</taxon>
        <taxon>Microlunatus</taxon>
    </lineage>
</organism>
<keyword evidence="1" id="KW-0812">Transmembrane</keyword>
<dbReference type="AlphaFoldDB" id="A0A7W3IRG8"/>
<reference evidence="2 3" key="1">
    <citation type="submission" date="2020-07" db="EMBL/GenBank/DDBJ databases">
        <title>Sequencing the genomes of 1000 actinobacteria strains.</title>
        <authorList>
            <person name="Klenk H.-P."/>
        </authorList>
    </citation>
    <scope>NUCLEOTIDE SEQUENCE [LARGE SCALE GENOMIC DNA]</scope>
    <source>
        <strain evidence="2 3">DSM 100723</strain>
    </source>
</reference>
<keyword evidence="3" id="KW-1185">Reference proteome</keyword>
<name>A0A7W3IRG8_9ACTN</name>
<protein>
    <submittedName>
        <fullName evidence="2">Uncharacterized protein</fullName>
    </submittedName>
</protein>
<evidence type="ECO:0000313" key="2">
    <source>
        <dbReference type="EMBL" id="MBA8793909.1"/>
    </source>
</evidence>
<feature type="transmembrane region" description="Helical" evidence="1">
    <location>
        <begin position="58"/>
        <end position="76"/>
    </location>
</feature>
<keyword evidence="1" id="KW-0472">Membrane</keyword>
<dbReference type="EMBL" id="JACGWT010000002">
    <property type="protein sequence ID" value="MBA8793909.1"/>
    <property type="molecule type" value="Genomic_DNA"/>
</dbReference>
<feature type="transmembrane region" description="Helical" evidence="1">
    <location>
        <begin position="304"/>
        <end position="320"/>
    </location>
</feature>
<evidence type="ECO:0000313" key="3">
    <source>
        <dbReference type="Proteomes" id="UP000523079"/>
    </source>
</evidence>
<accession>A0A7W3IRG8</accession>
<dbReference type="RefSeq" id="WP_182559451.1">
    <property type="nucleotide sequence ID" value="NZ_JACGWT010000002.1"/>
</dbReference>
<comment type="caution">
    <text evidence="2">The sequence shown here is derived from an EMBL/GenBank/DDBJ whole genome shotgun (WGS) entry which is preliminary data.</text>
</comment>
<evidence type="ECO:0000256" key="1">
    <source>
        <dbReference type="SAM" id="Phobius"/>
    </source>
</evidence>
<dbReference type="Proteomes" id="UP000523079">
    <property type="component" value="Unassembled WGS sequence"/>
</dbReference>
<feature type="transmembrane region" description="Helical" evidence="1">
    <location>
        <begin position="281"/>
        <end position="298"/>
    </location>
</feature>
<sequence>MLTSLLPGLRHLRTPFATGCLYALCLWLIIAPTLLAAAQSNLVLQRLDLLSGFLGKSASLGALAFAGYLLGTLLVIPGPRTIIPRNSYLSNFRPYGIDEYDVRPYESGLALWRWRWINFRSSKRRIRKAVLYACKSLRDIFRVHSGIRADISSAVIDKLTSSYQHYQDQIHTWVAANLSKQVNKGIDVSYILDQSLLSGSFRHGLGDAMSHRHTFPGAYNQWESMSPEERQVADELDGQSLLVVTMTNAVANDFRALEVRLQIKHEPLFNEYDRLRAEVELRLSVCIPLILVVIAMTFLNANGLFLFALTIPITLCVVALRKSAEAESIIWQTLLLGEIEAPIMVEFGNIEIEEENPPKNRMGDQFRL</sequence>
<feature type="transmembrane region" description="Helical" evidence="1">
    <location>
        <begin position="20"/>
        <end position="38"/>
    </location>
</feature>